<feature type="domain" description="VPS13-like middle region" evidence="7">
    <location>
        <begin position="1087"/>
        <end position="1865"/>
    </location>
</feature>
<evidence type="ECO:0000313" key="10">
    <source>
        <dbReference type="EMBL" id="JAP71212.1"/>
    </source>
</evidence>
<organism evidence="10">
    <name type="scientific">Ixodes ricinus</name>
    <name type="common">Common tick</name>
    <name type="synonym">Acarus ricinus</name>
    <dbReference type="NCBI Taxonomy" id="34613"/>
    <lineage>
        <taxon>Eukaryota</taxon>
        <taxon>Metazoa</taxon>
        <taxon>Ecdysozoa</taxon>
        <taxon>Arthropoda</taxon>
        <taxon>Chelicerata</taxon>
        <taxon>Arachnida</taxon>
        <taxon>Acari</taxon>
        <taxon>Parasitiformes</taxon>
        <taxon>Ixodida</taxon>
        <taxon>Ixodoidea</taxon>
        <taxon>Ixodidae</taxon>
        <taxon>Ixodinae</taxon>
        <taxon>Ixodes</taxon>
    </lineage>
</organism>
<feature type="domain" description="Chorein N-terminal" evidence="6">
    <location>
        <begin position="1"/>
        <end position="781"/>
    </location>
</feature>
<feature type="region of interest" description="Disordered" evidence="5">
    <location>
        <begin position="1563"/>
        <end position="1594"/>
    </location>
</feature>
<protein>
    <submittedName>
        <fullName evidence="10">Putative vacuolar protein</fullName>
    </submittedName>
</protein>
<proteinExistence type="evidence at transcript level"/>
<sequence>MFEGVVAYLLNKYLGKYIKDLDSENLNVGIFNGTVQLTDLKLKAEALYELELPIEVKAGCIGKVSVDIPWLSLSSEPVLVHIEDVLILAGPVTDEPYDAEKERLLARARKSRRLELMEEPFADNDLDKPRGFFENLIGTIVNNVQVSVQNVHIRYEDTVTSQKFPFACGFVLQSLTAITTSSKWKPIQLDSASKTIYKLVKLESFSIYWSSCCSPDGLIRLQLPSSNWRNLMRKALQTFSVGKDDFEFILKPISAKVKIIFNKSLESKIPKLLVDVLLQDVATQLSRQQYLGMILLRWSFELMEINQRYRKYHPNVPCKGHAREWWKYAYNSVIGEYVRPFSWKAIKEHRRVYRQYKELFMKRLQMPNDTEVRVDVQMLEDKLNIANVLMAREEAKLELLRSEPNRAVPRKKEKGWWASWFGGGDTEVEPEEEIEVIGERERSFWSRLTPEEKEKLYEAIEYADASTEVPEHYIAHKINFTLANCTLSLVGRGRNHEVLVVTLTQFLTSLETRPGGGAFKISARTEGFVVEGASNDHDLVTVLSVDKSTNDTSPQYVFALDFEQNPLDIEADYGLMLYAEPVEVVYHEHSVSELLTFFSVPTVSAEDLRNMAVEQLSSLVTWSRTGLLYALTHRRTFFVNIEFKSPYFVVHEHGSFQKSGNILVIDMGKFSFKSELQGDSLLLEEATKMEIEEKLYDRFNICLSDIQVLFTDSGDEWRMARLLPESEMHLIPKIKLQALFSNSVKPDYRFLPRHKLNVSVSSLKLNLSDRRLGQLNEFAHNFPFPGIVPALRNDVVDGAGSGEDLESLVSHRFKKDEDTKMDPTTEELKLMRHHINRPPDAGGGKHSRSSTQLSIAGSEQYLSASDYSDEEQDVWGRALDVPGFDDNVSASNTVNSLLRFVLGEVALHLSRSSDQLDKPYLMLRLDKLCADVALMEYGPAVQASISGVHLVDKLHIGPTGEYLELLSSKANGDMVSMLYRKVKASCPEFKSDFHQVEHSLIVDLSSVSITFHREALLTLGRYLLYVYQKLNIKEPVYRNIIPESAMKRASYLFVEDSDPPVPPGSTKLSLSLRVREVKARLCDVDVELADISICGLECDYVQKANEKLIVRVDLTHLSIDDLMESTLYSKVLSIEDDKLFDFKYVRKAPHTRAVDVDEDKSKIVPDGNVRLHIGRLQLVLLRRFFVDIQRFLEPFLLPEARSLMFQSAEKAVQQQVADFAQKSVMLQLSIDIRAPTILVPQKSDSPNLVVLSLGDLNMENFFKEVSLGAKPDYVDNILIRLSSLHMTRAIVLLDGTTQSQESILEPTKLNLDIKRALTPYHRNILEYEVRGTMDLIKISIGQKDLGTILAIFRDNFKEKEVIEPHKQASTPVSPPVLATPTITDDPVKKLATFLTTSVDVYKKTNIFFTMEGLHIVLYADGEDIQLSSPVRDPLQMLSKLELEEVTVNFDLCSDQSLEVKCSLQSLSLEDTRSDSTLVHTRVFHSSSGSSDAAATGINVSSPNMIDVTYRQTPSGDAAVDVLIEETSLKVSVPYLLAVLSFVHESLLPPTPSEHELRPVVEGAGAARQHGAGATTSRKRLPSDNTSGYHSAVGAPAPEDGASGLSFSLVLKKPEIVFFADPRDRESEVIVLKMDIMLDYCRNLGQHTMTASVIGLNAASYLWGRKKDTHYLILKPFNIELNQTLSISDADVKLSAKMSDVAVHISAPVLSTVVCIMSELLAHIKGVSAQDDLSPSQGESEPHDLWCPTAVSPPRCHSSQDDASGHERPTYPVSIPAESLEISVPKVTLVYENYTVRKKVPVLFFQASVEADVHDWSKQMYLTAEVKLEALYYSEERSTWEPLIDPVMEHENHYRPWELVIKMFKDRSYPILSAQDSRGSNMLVDMMDGTEENSNASCGSMTSSDDASEEETEMTVIRKHPAPRAKRALSQKSRDSSTLVAVDSDSENDENVLQRIAHAFGHLFSDQSSEGEQSDEGEGAPDVKSESEETETADNEISTTDDRPVFLGKEDAPDSTVCGSSEAALSTYILIDSRDELNVNVTPTLTRIISRLLNDIERQKTSRLMSDPDASSGPLAINNLLGPEALVSILRKDENERFVVVDQAWGQAPAFSPTTSMVSPLPLKTDVGGSFQYGHQSRDSEAVTTPQGSDLIFQDKPLCDLYKERTTEKISLEVAGFEKFQCWMPRKAGKTVFALHPMKNKMRYFFIVEVSIENGRKTVTTRSPLRLENHLPRPVQLLCARSSLEAVGVSAERYAKNPFHGTHVRLATLAPKEVYHVPLFVAYHSKIYLQPSSVTQDCAGYELSTDGLWSQDIALCHKSAKFLSCKSKNPRDKQPFWMKVVCKESRDARVPALGTMFVPNCTLHVVPPIVIHNSLPYPIELHFKESSEEVKLDEGDLVPVFSIAPNEAEQVSIEVPYYLGSSWRGQLELSGNLEEAKGVQMQPQQAQPERMHRQLCISIQLACDCSLEVFLYSPYWVINKTGLPLQIRGSNSDVIYDSSASSEELLLFRFKKRKHKKQAKIRVYNSSWSSSFCLDTVGNNGVVVCKDKERNKKYRFFLKIQMSKLNLSKIISITPFFLVVNNTRHYFRFMEENEAADLWFDIGPLQCLPFWPDTDSMKMYVRHKDSNVASQHFCFKEVQNTVLRMDSGSAVCVEVSGGVDGPMKISLFPYHNGDAPVRVENLCEDLFLKIHQKCLGQVTLLSPYQSVLYTWDDPTLERTLMWNLYNRKKPGFMAHIGRDGFGKEKVSFRSLRPPVTVSKKAKSSVDQSSSDDDSESENGVLPKKTRKDIVVVYWISFLDHHQRVLLFTQDERVWKHARKAVDGEKAQLECFVSLHGVGVSLMNGALVEVALLSLSSSPALWEVKVNDAWKPLTLELASWLEYRWRSRHKSAELKDYVQVDLEKMQMTKPFYGSLQRSYRPALWLQYRQSEHQALVLAKVHRLQLDNQLPDAVFPTAMYRFMPQERKLASSPRPLLEVALLVHRSERLNLNTIKYLKVLLQEMYIKLDKGFLLSVYDIFSGIFTEDDEKTKLKSDMKLIYAPLHPFRCDLDTSRSGRTVFEFVHLSPVKIHLSFSPRGTTHKSVSDFGSLPQDILDVFLNSIGATLSEVKDVELRMAYFEQKGRLETVGDLLTEVKSHYISQVVQQCYVLILGLDVLGNPYGLVKDFTRGLGDFFYEPIAGSIHGPEEFAEGLARGAQSLLGHVIGSSAGSVSLITGSLGQVLAVLSFDDDYQNRRRQRMEQHPGSLPEALALATRGFVHGILLGVSGVVMSPIAGAQLEGPEGFFKGVGKGLLGLITKPAGGVIDMFSIAFDGIRRAAEMGKGVIVRHRLPRFINPNLGLRPFSQYQATGYRLLLHLSKGHYSETDVYWAHAPLGRDERASIALLTDRHLFLLEKCRFWGGWDIQWSVRLEDILSVPTVSGNSLVIKVRQDESLASFTGDERHIVCEDQEVLEWLKLKVEKVLLTNMEERPCSLDS</sequence>
<feature type="region of interest" description="Disordered" evidence="5">
    <location>
        <begin position="1965"/>
        <end position="2005"/>
    </location>
</feature>
<feature type="compositionally biased region" description="Low complexity" evidence="5">
    <location>
        <begin position="1563"/>
        <end position="1573"/>
    </location>
</feature>
<dbReference type="GO" id="GO:0045053">
    <property type="term" value="P:protein retention in Golgi apparatus"/>
    <property type="evidence" value="ECO:0007669"/>
    <property type="project" value="TreeGrafter"/>
</dbReference>
<dbReference type="GO" id="GO:0006869">
    <property type="term" value="P:lipid transport"/>
    <property type="evidence" value="ECO:0007669"/>
    <property type="project" value="UniProtKB-KW"/>
</dbReference>
<dbReference type="Pfam" id="PF25036">
    <property type="entry name" value="VPS13_VAB"/>
    <property type="match status" value="1"/>
</dbReference>
<dbReference type="PANTHER" id="PTHR16166">
    <property type="entry name" value="VACUOLAR PROTEIN SORTING-ASSOCIATED PROTEIN VPS13"/>
    <property type="match status" value="1"/>
</dbReference>
<evidence type="ECO:0000256" key="2">
    <source>
        <dbReference type="ARBA" id="ARBA00022448"/>
    </source>
</evidence>
<feature type="domain" description="Intermembrane lipid transfer protein VPS13-like C-terminal" evidence="9">
    <location>
        <begin position="3328"/>
        <end position="3446"/>
    </location>
</feature>
<evidence type="ECO:0000259" key="9">
    <source>
        <dbReference type="Pfam" id="PF25037"/>
    </source>
</evidence>
<reference evidence="10" key="1">
    <citation type="submission" date="2016-02" db="EMBL/GenBank/DDBJ databases">
        <title>RNAseq analyses of the midgut from blood- or serum-fed Ixodes ricinus ticks.</title>
        <authorList>
            <person name="Perner J."/>
            <person name="Provaznik J."/>
            <person name="Schrenkova J."/>
            <person name="Urbanova V."/>
            <person name="Ribeiro J.M."/>
            <person name="Kopacek P."/>
        </authorList>
    </citation>
    <scope>NUCLEOTIDE SEQUENCE</scope>
    <source>
        <tissue evidence="10">Gut</tissue>
    </source>
</reference>
<evidence type="ECO:0000256" key="5">
    <source>
        <dbReference type="SAM" id="MobiDB-lite"/>
    </source>
</evidence>
<feature type="coiled-coil region" evidence="4">
    <location>
        <begin position="376"/>
        <end position="403"/>
    </location>
</feature>
<dbReference type="GO" id="GO:0006623">
    <property type="term" value="P:protein targeting to vacuole"/>
    <property type="evidence" value="ECO:0007669"/>
    <property type="project" value="TreeGrafter"/>
</dbReference>
<evidence type="ECO:0000259" key="6">
    <source>
        <dbReference type="Pfam" id="PF12624"/>
    </source>
</evidence>
<dbReference type="InterPro" id="IPR026854">
    <property type="entry name" value="VPS13_N"/>
</dbReference>
<feature type="domain" description="Vacuolar protein sorting-associated protein 13 VPS13 adaptor binding" evidence="8">
    <location>
        <begin position="2184"/>
        <end position="2716"/>
    </location>
</feature>
<dbReference type="InterPro" id="IPR026847">
    <property type="entry name" value="VPS13"/>
</dbReference>
<dbReference type="Pfam" id="PF25033">
    <property type="entry name" value="VPS13_M"/>
    <property type="match status" value="1"/>
</dbReference>
<feature type="compositionally biased region" description="Basic residues" evidence="5">
    <location>
        <begin position="1916"/>
        <end position="1928"/>
    </location>
</feature>
<evidence type="ECO:0000259" key="8">
    <source>
        <dbReference type="Pfam" id="PF25036"/>
    </source>
</evidence>
<evidence type="ECO:0000256" key="4">
    <source>
        <dbReference type="SAM" id="Coils"/>
    </source>
</evidence>
<evidence type="ECO:0000256" key="3">
    <source>
        <dbReference type="ARBA" id="ARBA00023055"/>
    </source>
</evidence>
<feature type="region of interest" description="Disordered" evidence="5">
    <location>
        <begin position="2757"/>
        <end position="2779"/>
    </location>
</feature>
<dbReference type="Pfam" id="PF25037">
    <property type="entry name" value="VPS13_C"/>
    <property type="match status" value="1"/>
</dbReference>
<evidence type="ECO:0000259" key="7">
    <source>
        <dbReference type="Pfam" id="PF25033"/>
    </source>
</evidence>
<dbReference type="PANTHER" id="PTHR16166:SF146">
    <property type="entry name" value="VACUOLAR PROTEIN SORTING-ASSOCIATED PROTEIN 13A-LIKE ISOFORM X1"/>
    <property type="match status" value="1"/>
</dbReference>
<keyword evidence="3" id="KW-0445">Lipid transport</keyword>
<accession>A0A131XY66</accession>
<feature type="region of interest" description="Disordered" evidence="5">
    <location>
        <begin position="1730"/>
        <end position="1768"/>
    </location>
</feature>
<name>A0A131XY66_IXORI</name>
<keyword evidence="4" id="KW-0175">Coiled coil</keyword>
<dbReference type="InterPro" id="IPR009543">
    <property type="entry name" value="VPS13_VAB"/>
</dbReference>
<dbReference type="EMBL" id="GEFM01004584">
    <property type="protein sequence ID" value="JAP71212.1"/>
    <property type="molecule type" value="mRNA"/>
</dbReference>
<dbReference type="Pfam" id="PF12624">
    <property type="entry name" value="VPS13_N"/>
    <property type="match status" value="1"/>
</dbReference>
<evidence type="ECO:0000256" key="1">
    <source>
        <dbReference type="ARBA" id="ARBA00006545"/>
    </source>
</evidence>
<dbReference type="InterPro" id="IPR056747">
    <property type="entry name" value="VPS13-like_M"/>
</dbReference>
<keyword evidence="2" id="KW-0813">Transport</keyword>
<comment type="similarity">
    <text evidence="1">Belongs to the VPS13 family.</text>
</comment>
<feature type="region of interest" description="Disordered" evidence="5">
    <location>
        <begin position="1888"/>
        <end position="1947"/>
    </location>
</feature>
<feature type="compositionally biased region" description="Basic and acidic residues" evidence="5">
    <location>
        <begin position="1757"/>
        <end position="1768"/>
    </location>
</feature>
<dbReference type="InterPro" id="IPR056748">
    <property type="entry name" value="VPS13-like_C"/>
</dbReference>